<name>I4GR73_MICAE</name>
<sequence length="123" mass="13808">MSQSSDSRYINSVSRLDLRSYILRKCFDVTRVPLAALPPDRDRFSDTSSIAPIIEEILDRYLDPVRLILSALSRHFFEFSVITSHIDRAFSAASRAISRISSSSRSFSPVSFSSITVSPPSDF</sequence>
<dbReference type="AlphaFoldDB" id="I4GR73"/>
<comment type="caution">
    <text evidence="2">The sequence shown here is derived from an EMBL/GenBank/DDBJ whole genome shotgun (WGS) entry which is preliminary data.</text>
</comment>
<gene>
    <name evidence="2" type="ORF">MICAE_1220021</name>
</gene>
<dbReference type="HOGENOM" id="CLU_2012640_0_0_3"/>
<evidence type="ECO:0000256" key="1">
    <source>
        <dbReference type="SAM" id="MobiDB-lite"/>
    </source>
</evidence>
<reference evidence="2 3" key="1">
    <citation type="submission" date="2012-04" db="EMBL/GenBank/DDBJ databases">
        <authorList>
            <person name="Genoscope - CEA"/>
        </authorList>
    </citation>
    <scope>NUCLEOTIDE SEQUENCE [LARGE SCALE GENOMIC DNA]</scope>
    <source>
        <strain evidence="2 3">9806</strain>
    </source>
</reference>
<protein>
    <submittedName>
        <fullName evidence="2">Uncharacterized protein</fullName>
    </submittedName>
</protein>
<proteinExistence type="predicted"/>
<accession>I4GR73</accession>
<organism evidence="2 3">
    <name type="scientific">Microcystis aeruginosa PCC 9806</name>
    <dbReference type="NCBI Taxonomy" id="1160282"/>
    <lineage>
        <taxon>Bacteria</taxon>
        <taxon>Bacillati</taxon>
        <taxon>Cyanobacteriota</taxon>
        <taxon>Cyanophyceae</taxon>
        <taxon>Oscillatoriophycideae</taxon>
        <taxon>Chroococcales</taxon>
        <taxon>Microcystaceae</taxon>
        <taxon>Microcystis</taxon>
    </lineage>
</organism>
<dbReference type="Proteomes" id="UP000003273">
    <property type="component" value="Unassembled WGS sequence"/>
</dbReference>
<dbReference type="EMBL" id="CAIL01000027">
    <property type="protein sequence ID" value="CCI12297.1"/>
    <property type="molecule type" value="Genomic_DNA"/>
</dbReference>
<evidence type="ECO:0000313" key="3">
    <source>
        <dbReference type="Proteomes" id="UP000003273"/>
    </source>
</evidence>
<evidence type="ECO:0000313" key="2">
    <source>
        <dbReference type="EMBL" id="CCI12297.1"/>
    </source>
</evidence>
<feature type="region of interest" description="Disordered" evidence="1">
    <location>
        <begin position="100"/>
        <end position="123"/>
    </location>
</feature>